<protein>
    <submittedName>
        <fullName evidence="2">Uncharacterized protein</fullName>
    </submittedName>
</protein>
<sequence>MKEDEEEAENQSGTNSGTNGRTGGRPFQLVKTRAAQEEEDDDDEEALLVKIQKGKNKVEKAVKLCYRHPKQ</sequence>
<dbReference type="AlphaFoldDB" id="A0AAN8SCL0"/>
<dbReference type="EMBL" id="JAWJWE010000001">
    <property type="protein sequence ID" value="KAK6644012.1"/>
    <property type="molecule type" value="Genomic_DNA"/>
</dbReference>
<organism evidence="2 3">
    <name type="scientific">Polyplax serrata</name>
    <name type="common">Common mouse louse</name>
    <dbReference type="NCBI Taxonomy" id="468196"/>
    <lineage>
        <taxon>Eukaryota</taxon>
        <taxon>Metazoa</taxon>
        <taxon>Ecdysozoa</taxon>
        <taxon>Arthropoda</taxon>
        <taxon>Hexapoda</taxon>
        <taxon>Insecta</taxon>
        <taxon>Pterygota</taxon>
        <taxon>Neoptera</taxon>
        <taxon>Paraneoptera</taxon>
        <taxon>Psocodea</taxon>
        <taxon>Troctomorpha</taxon>
        <taxon>Phthiraptera</taxon>
        <taxon>Anoplura</taxon>
        <taxon>Polyplacidae</taxon>
        <taxon>Polyplax</taxon>
    </lineage>
</organism>
<evidence type="ECO:0000313" key="3">
    <source>
        <dbReference type="Proteomes" id="UP001372834"/>
    </source>
</evidence>
<reference evidence="2 3" key="1">
    <citation type="submission" date="2023-10" db="EMBL/GenBank/DDBJ databases">
        <title>Genomes of two closely related lineages of the louse Polyplax serrata with different host specificities.</title>
        <authorList>
            <person name="Martinu J."/>
            <person name="Tarabai H."/>
            <person name="Stefka J."/>
            <person name="Hypsa V."/>
        </authorList>
    </citation>
    <scope>NUCLEOTIDE SEQUENCE [LARGE SCALE GENOMIC DNA]</scope>
    <source>
        <strain evidence="2">HR10_N</strain>
    </source>
</reference>
<evidence type="ECO:0000256" key="1">
    <source>
        <dbReference type="SAM" id="MobiDB-lite"/>
    </source>
</evidence>
<feature type="region of interest" description="Disordered" evidence="1">
    <location>
        <begin position="1"/>
        <end position="43"/>
    </location>
</feature>
<dbReference type="Proteomes" id="UP001372834">
    <property type="component" value="Unassembled WGS sequence"/>
</dbReference>
<proteinExistence type="predicted"/>
<accession>A0AAN8SCL0</accession>
<name>A0AAN8SCL0_POLSC</name>
<comment type="caution">
    <text evidence="2">The sequence shown here is derived from an EMBL/GenBank/DDBJ whole genome shotgun (WGS) entry which is preliminary data.</text>
</comment>
<evidence type="ECO:0000313" key="2">
    <source>
        <dbReference type="EMBL" id="KAK6644012.1"/>
    </source>
</evidence>
<gene>
    <name evidence="2" type="ORF">RUM43_000277</name>
</gene>